<proteinExistence type="predicted"/>
<protein>
    <recommendedName>
        <fullName evidence="3">Nucleic acid-binding protein</fullName>
    </recommendedName>
</protein>
<keyword evidence="2" id="KW-1185">Reference proteome</keyword>
<gene>
    <name evidence="1" type="ORF">Pla52o_11470</name>
</gene>
<dbReference type="RefSeq" id="WP_146593599.1">
    <property type="nucleotide sequence ID" value="NZ_SJPT01000002.1"/>
</dbReference>
<dbReference type="Gene3D" id="3.10.450.50">
    <property type="match status" value="1"/>
</dbReference>
<dbReference type="EMBL" id="SJPT01000002">
    <property type="protein sequence ID" value="TWU24855.1"/>
    <property type="molecule type" value="Genomic_DNA"/>
</dbReference>
<evidence type="ECO:0008006" key="3">
    <source>
        <dbReference type="Google" id="ProtNLM"/>
    </source>
</evidence>
<accession>A0A5C6CLA5</accession>
<reference evidence="1 2" key="1">
    <citation type="submission" date="2019-02" db="EMBL/GenBank/DDBJ databases">
        <title>Deep-cultivation of Planctomycetes and their phenomic and genomic characterization uncovers novel biology.</title>
        <authorList>
            <person name="Wiegand S."/>
            <person name="Jogler M."/>
            <person name="Boedeker C."/>
            <person name="Pinto D."/>
            <person name="Vollmers J."/>
            <person name="Rivas-Marin E."/>
            <person name="Kohn T."/>
            <person name="Peeters S.H."/>
            <person name="Heuer A."/>
            <person name="Rast P."/>
            <person name="Oberbeckmann S."/>
            <person name="Bunk B."/>
            <person name="Jeske O."/>
            <person name="Meyerdierks A."/>
            <person name="Storesund J.E."/>
            <person name="Kallscheuer N."/>
            <person name="Luecker S."/>
            <person name="Lage O.M."/>
            <person name="Pohl T."/>
            <person name="Merkel B.J."/>
            <person name="Hornburger P."/>
            <person name="Mueller R.-W."/>
            <person name="Bruemmer F."/>
            <person name="Labrenz M."/>
            <person name="Spormann A.M."/>
            <person name="Op Den Camp H."/>
            <person name="Overmann J."/>
            <person name="Amann R."/>
            <person name="Jetten M.S.M."/>
            <person name="Mascher T."/>
            <person name="Medema M.H."/>
            <person name="Devos D.P."/>
            <person name="Kaster A.-K."/>
            <person name="Ovreas L."/>
            <person name="Rohde M."/>
            <person name="Galperin M.Y."/>
            <person name="Jogler C."/>
        </authorList>
    </citation>
    <scope>NUCLEOTIDE SEQUENCE [LARGE SCALE GENOMIC DNA]</scope>
    <source>
        <strain evidence="1 2">Pla52o</strain>
    </source>
</reference>
<evidence type="ECO:0000313" key="2">
    <source>
        <dbReference type="Proteomes" id="UP000316304"/>
    </source>
</evidence>
<dbReference type="OrthoDB" id="1551443at2"/>
<organism evidence="1 2">
    <name type="scientific">Novipirellula galeiformis</name>
    <dbReference type="NCBI Taxonomy" id="2528004"/>
    <lineage>
        <taxon>Bacteria</taxon>
        <taxon>Pseudomonadati</taxon>
        <taxon>Planctomycetota</taxon>
        <taxon>Planctomycetia</taxon>
        <taxon>Pirellulales</taxon>
        <taxon>Pirellulaceae</taxon>
        <taxon>Novipirellula</taxon>
    </lineage>
</organism>
<dbReference type="Pfam" id="PF02810">
    <property type="entry name" value="SEC-C"/>
    <property type="match status" value="1"/>
</dbReference>
<evidence type="ECO:0000313" key="1">
    <source>
        <dbReference type="EMBL" id="TWU24855.1"/>
    </source>
</evidence>
<dbReference type="AlphaFoldDB" id="A0A5C6CLA5"/>
<name>A0A5C6CLA5_9BACT</name>
<dbReference type="Proteomes" id="UP000316304">
    <property type="component" value="Unassembled WGS sequence"/>
</dbReference>
<sequence length="65" mass="7435">MTATKTFAFEPMSKRRKGYPSETKVKRGVRIIQGKQLEEKLGRNDLCPCGSGQRFKRCCLRSGRL</sequence>
<dbReference type="SUPFAM" id="SSF103642">
    <property type="entry name" value="Sec-C motif"/>
    <property type="match status" value="1"/>
</dbReference>
<dbReference type="InterPro" id="IPR004027">
    <property type="entry name" value="SEC_C_motif"/>
</dbReference>
<comment type="caution">
    <text evidence="1">The sequence shown here is derived from an EMBL/GenBank/DDBJ whole genome shotgun (WGS) entry which is preliminary data.</text>
</comment>